<dbReference type="InterPro" id="IPR005467">
    <property type="entry name" value="His_kinase_dom"/>
</dbReference>
<dbReference type="PROSITE" id="PS50109">
    <property type="entry name" value="HIS_KIN"/>
    <property type="match status" value="1"/>
</dbReference>
<dbReference type="CDD" id="cd00082">
    <property type="entry name" value="HisKA"/>
    <property type="match status" value="1"/>
</dbReference>
<protein>
    <recommendedName>
        <fullName evidence="2">histidine kinase</fullName>
        <ecNumber evidence="2">2.7.13.3</ecNumber>
    </recommendedName>
</protein>
<gene>
    <name evidence="6" type="ORF">EZI54_20010</name>
</gene>
<dbReference type="Gene3D" id="3.30.565.10">
    <property type="entry name" value="Histidine kinase-like ATPase, C-terminal domain"/>
    <property type="match status" value="1"/>
</dbReference>
<dbReference type="Proteomes" id="UP000313645">
    <property type="component" value="Unassembled WGS sequence"/>
</dbReference>
<dbReference type="PRINTS" id="PR00344">
    <property type="entry name" value="BCTRLSENSOR"/>
</dbReference>
<keyword evidence="3" id="KW-0597">Phosphoprotein</keyword>
<keyword evidence="6" id="KW-0418">Kinase</keyword>
<dbReference type="Pfam" id="PF02518">
    <property type="entry name" value="HATPase_c"/>
    <property type="match status" value="1"/>
</dbReference>
<dbReference type="SUPFAM" id="SSF55874">
    <property type="entry name" value="ATPase domain of HSP90 chaperone/DNA topoisomerase II/histidine kinase"/>
    <property type="match status" value="1"/>
</dbReference>
<dbReference type="SMART" id="SM00388">
    <property type="entry name" value="HisKA"/>
    <property type="match status" value="1"/>
</dbReference>
<dbReference type="InterPro" id="IPR036890">
    <property type="entry name" value="HATPase_C_sf"/>
</dbReference>
<dbReference type="RefSeq" id="WP_131483655.1">
    <property type="nucleotide sequence ID" value="NZ_SJDL01000042.1"/>
</dbReference>
<reference evidence="6 7" key="1">
    <citation type="submission" date="2019-02" db="EMBL/GenBank/DDBJ databases">
        <title>Marinobacter halodurans sp. nov., a marine bacterium isolated from sea tidal flat.</title>
        <authorList>
            <person name="Yoo Y."/>
            <person name="Lee D.W."/>
            <person name="Kim B.S."/>
            <person name="Kim J.-J."/>
        </authorList>
    </citation>
    <scope>NUCLEOTIDE SEQUENCE [LARGE SCALE GENOMIC DNA]</scope>
    <source>
        <strain evidence="6 7">YJ-S3-2</strain>
    </source>
</reference>
<dbReference type="SUPFAM" id="SSF47384">
    <property type="entry name" value="Homodimeric domain of signal transducing histidine kinase"/>
    <property type="match status" value="1"/>
</dbReference>
<dbReference type="EMBL" id="SJDL01000042">
    <property type="protein sequence ID" value="TBW49233.1"/>
    <property type="molecule type" value="Genomic_DNA"/>
</dbReference>
<dbReference type="SMART" id="SM00387">
    <property type="entry name" value="HATPase_c"/>
    <property type="match status" value="1"/>
</dbReference>
<feature type="coiled-coil region" evidence="4">
    <location>
        <begin position="92"/>
        <end position="140"/>
    </location>
</feature>
<evidence type="ECO:0000313" key="6">
    <source>
        <dbReference type="EMBL" id="TBW49233.1"/>
    </source>
</evidence>
<dbReference type="InterPro" id="IPR003661">
    <property type="entry name" value="HisK_dim/P_dom"/>
</dbReference>
<dbReference type="Pfam" id="PF00512">
    <property type="entry name" value="HisKA"/>
    <property type="match status" value="1"/>
</dbReference>
<evidence type="ECO:0000256" key="4">
    <source>
        <dbReference type="SAM" id="Coils"/>
    </source>
</evidence>
<comment type="caution">
    <text evidence="6">The sequence shown here is derived from an EMBL/GenBank/DDBJ whole genome shotgun (WGS) entry which is preliminary data.</text>
</comment>
<feature type="domain" description="Histidine kinase" evidence="5">
    <location>
        <begin position="156"/>
        <end position="378"/>
    </location>
</feature>
<keyword evidence="6" id="KW-0808">Transferase</keyword>
<dbReference type="EC" id="2.7.13.3" evidence="2"/>
<dbReference type="Gene3D" id="1.10.287.130">
    <property type="match status" value="1"/>
</dbReference>
<comment type="catalytic activity">
    <reaction evidence="1">
        <text>ATP + protein L-histidine = ADP + protein N-phospho-L-histidine.</text>
        <dbReference type="EC" id="2.7.13.3"/>
    </reaction>
</comment>
<evidence type="ECO:0000259" key="5">
    <source>
        <dbReference type="PROSITE" id="PS50109"/>
    </source>
</evidence>
<dbReference type="GO" id="GO:0016301">
    <property type="term" value="F:kinase activity"/>
    <property type="evidence" value="ECO:0007669"/>
    <property type="project" value="UniProtKB-KW"/>
</dbReference>
<dbReference type="InterPro" id="IPR036097">
    <property type="entry name" value="HisK_dim/P_sf"/>
</dbReference>
<evidence type="ECO:0000256" key="2">
    <source>
        <dbReference type="ARBA" id="ARBA00012438"/>
    </source>
</evidence>
<evidence type="ECO:0000256" key="1">
    <source>
        <dbReference type="ARBA" id="ARBA00000085"/>
    </source>
</evidence>
<organism evidence="6 7">
    <name type="scientific">Marinobacter halodurans</name>
    <dbReference type="NCBI Taxonomy" id="2528979"/>
    <lineage>
        <taxon>Bacteria</taxon>
        <taxon>Pseudomonadati</taxon>
        <taxon>Pseudomonadota</taxon>
        <taxon>Gammaproteobacteria</taxon>
        <taxon>Pseudomonadales</taxon>
        <taxon>Marinobacteraceae</taxon>
        <taxon>Marinobacter</taxon>
    </lineage>
</organism>
<name>A0ABY1ZF39_9GAMM</name>
<keyword evidence="7" id="KW-1185">Reference proteome</keyword>
<dbReference type="PANTHER" id="PTHR43065">
    <property type="entry name" value="SENSOR HISTIDINE KINASE"/>
    <property type="match status" value="1"/>
</dbReference>
<dbReference type="InterPro" id="IPR004358">
    <property type="entry name" value="Sig_transdc_His_kin-like_C"/>
</dbReference>
<proteinExistence type="predicted"/>
<accession>A0ABY1ZF39</accession>
<sequence length="379" mass="41283">MRDFEHDPSLAELLDPKAISQLSTLLSSLADSELQLESSAGSGPATPVELNLDTIGWITGDNPEPRRRAAASLVEVVLHYVYKYRLAANLHRSTTEASFQALERQNEALRQSETRYRELAESLQDRVDSQVEVIRQAQQELYESARLRAVGYLAAGVAHEINNPIGFIKSNLKVANEYVDELEEALPEQHTCQDTLADFRALLEESLAGSTRIASIVADLKAFSSIDQGEYVSCNINQLLTTAMHLVQTSHPDAPEMTTTLSDLPDIPGHAARLSQALFNVLDNAAKAVEDGGTIAVQTRHTNADTIRIEVTDTGCGIDAQSLDHIFDPFFTTRQVGSGTGLGLTVARETITAHQGSIDITSDPGQGTRVVIELPAKRK</sequence>
<keyword evidence="4" id="KW-0175">Coiled coil</keyword>
<evidence type="ECO:0000256" key="3">
    <source>
        <dbReference type="ARBA" id="ARBA00022553"/>
    </source>
</evidence>
<dbReference type="InterPro" id="IPR003594">
    <property type="entry name" value="HATPase_dom"/>
</dbReference>
<evidence type="ECO:0000313" key="7">
    <source>
        <dbReference type="Proteomes" id="UP000313645"/>
    </source>
</evidence>
<dbReference type="PANTHER" id="PTHR43065:SF50">
    <property type="entry name" value="HISTIDINE KINASE"/>
    <property type="match status" value="1"/>
</dbReference>